<comment type="similarity">
    <text evidence="2 9">Belongs to the DNA repair enzymes AP/ExoA family.</text>
</comment>
<dbReference type="AlphaFoldDB" id="A0A7S4D5F5"/>
<evidence type="ECO:0000256" key="9">
    <source>
        <dbReference type="RuleBase" id="RU362131"/>
    </source>
</evidence>
<feature type="binding site" evidence="7">
    <location>
        <position position="49"/>
    </location>
    <ligand>
        <name>Mg(2+)</name>
        <dbReference type="ChEBI" id="CHEBI:18420"/>
        <label>1</label>
    </ligand>
</feature>
<dbReference type="GO" id="GO:0003677">
    <property type="term" value="F:DNA binding"/>
    <property type="evidence" value="ECO:0007669"/>
    <property type="project" value="InterPro"/>
</dbReference>
<dbReference type="GO" id="GO:0008081">
    <property type="term" value="F:phosphoric diester hydrolase activity"/>
    <property type="evidence" value="ECO:0007669"/>
    <property type="project" value="TreeGrafter"/>
</dbReference>
<dbReference type="InterPro" id="IPR004808">
    <property type="entry name" value="AP_endonuc_1"/>
</dbReference>
<feature type="binding site" evidence="7">
    <location>
        <position position="149"/>
    </location>
    <ligand>
        <name>Mg(2+)</name>
        <dbReference type="ChEBI" id="CHEBI:18420"/>
        <label>1</label>
    </ligand>
</feature>
<feature type="active site" description="Proton acceptor" evidence="6">
    <location>
        <position position="149"/>
    </location>
</feature>
<gene>
    <name evidence="11" type="ORF">HAKA00212_LOCUS8410</name>
</gene>
<dbReference type="EMBL" id="HBIU01018044">
    <property type="protein sequence ID" value="CAE0629724.1"/>
    <property type="molecule type" value="Transcribed_RNA"/>
</dbReference>
<evidence type="ECO:0000256" key="4">
    <source>
        <dbReference type="ARBA" id="ARBA00022801"/>
    </source>
</evidence>
<dbReference type="PROSITE" id="PS51435">
    <property type="entry name" value="AP_NUCLEASE_F1_4"/>
    <property type="match status" value="1"/>
</dbReference>
<dbReference type="GO" id="GO:0008311">
    <property type="term" value="F:double-stranded DNA 3'-5' DNA exonuclease activity"/>
    <property type="evidence" value="ECO:0007669"/>
    <property type="project" value="TreeGrafter"/>
</dbReference>
<protein>
    <recommendedName>
        <fullName evidence="10">Endonuclease/exonuclease/phosphatase domain-containing protein</fullName>
    </recommendedName>
</protein>
<feature type="site" description="Interaction with DNA substrate" evidence="8">
    <location>
        <position position="149"/>
    </location>
</feature>
<dbReference type="GO" id="GO:0003906">
    <property type="term" value="F:DNA-(apurinic or apyrimidinic site) endonuclease activity"/>
    <property type="evidence" value="ECO:0007669"/>
    <property type="project" value="TreeGrafter"/>
</dbReference>
<dbReference type="GO" id="GO:0006284">
    <property type="term" value="P:base-excision repair"/>
    <property type="evidence" value="ECO:0007669"/>
    <property type="project" value="TreeGrafter"/>
</dbReference>
<keyword evidence="5 7" id="KW-0460">Magnesium</keyword>
<evidence type="ECO:0000259" key="10">
    <source>
        <dbReference type="Pfam" id="PF03372"/>
    </source>
</evidence>
<reference evidence="11" key="1">
    <citation type="submission" date="2021-01" db="EMBL/GenBank/DDBJ databases">
        <authorList>
            <person name="Corre E."/>
            <person name="Pelletier E."/>
            <person name="Niang G."/>
            <person name="Scheremetjew M."/>
            <person name="Finn R."/>
            <person name="Kale V."/>
            <person name="Holt S."/>
            <person name="Cochrane G."/>
            <person name="Meng A."/>
            <person name="Brown T."/>
            <person name="Cohen L."/>
        </authorList>
    </citation>
    <scope>NUCLEOTIDE SEQUENCE</scope>
    <source>
        <strain evidence="11">CCMP3107</strain>
    </source>
</reference>
<dbReference type="SUPFAM" id="SSF56219">
    <property type="entry name" value="DNase I-like"/>
    <property type="match status" value="1"/>
</dbReference>
<dbReference type="Pfam" id="PF03372">
    <property type="entry name" value="Exo_endo_phos"/>
    <property type="match status" value="1"/>
</dbReference>
<keyword evidence="3 7" id="KW-0479">Metal-binding</keyword>
<dbReference type="InterPro" id="IPR036691">
    <property type="entry name" value="Endo/exonu/phosph_ase_sf"/>
</dbReference>
<dbReference type="InterPro" id="IPR005135">
    <property type="entry name" value="Endo/exonuclease/phosphatase"/>
</dbReference>
<evidence type="ECO:0000313" key="11">
    <source>
        <dbReference type="EMBL" id="CAE0629724.1"/>
    </source>
</evidence>
<name>A0A7S4D5F5_HETAK</name>
<feature type="binding site" evidence="7">
    <location>
        <position position="47"/>
    </location>
    <ligand>
        <name>Mg(2+)</name>
        <dbReference type="ChEBI" id="CHEBI:18420"/>
        <label>1</label>
    </ligand>
</feature>
<sequence length="163" mass="18797">MHLASVYVPNSGDKLARLGYRVGTWDPSLRRYLGQLDAQKPVVVLGDFNVCHLDADFYNPEDPRTKKQSATTPEERSSFSELLDAGFIDTFRWKHPEASGAYSYWSQRARNRPYNRGLRIDYALVSQRLENRIIDAFILHEETEGRNDHCPVALVLKQDQSPW</sequence>
<dbReference type="Gene3D" id="3.60.10.10">
    <property type="entry name" value="Endonuclease/exonuclease/phosphatase"/>
    <property type="match status" value="1"/>
</dbReference>
<evidence type="ECO:0000256" key="6">
    <source>
        <dbReference type="PIRSR" id="PIRSR604808-1"/>
    </source>
</evidence>
<dbReference type="PANTHER" id="PTHR22748:SF6">
    <property type="entry name" value="DNA-(APURINIC OR APYRIMIDINIC SITE) ENDONUCLEASE"/>
    <property type="match status" value="1"/>
</dbReference>
<evidence type="ECO:0000256" key="5">
    <source>
        <dbReference type="ARBA" id="ARBA00022842"/>
    </source>
</evidence>
<feature type="domain" description="Endonuclease/exonuclease/phosphatase" evidence="10">
    <location>
        <begin position="18"/>
        <end position="132"/>
    </location>
</feature>
<feature type="active site" evidence="6">
    <location>
        <position position="7"/>
    </location>
</feature>
<evidence type="ECO:0000256" key="8">
    <source>
        <dbReference type="PIRSR" id="PIRSR604808-3"/>
    </source>
</evidence>
<evidence type="ECO:0000256" key="7">
    <source>
        <dbReference type="PIRSR" id="PIRSR604808-2"/>
    </source>
</evidence>
<organism evidence="11">
    <name type="scientific">Heterosigma akashiwo</name>
    <name type="common">Chromophytic alga</name>
    <name type="synonym">Heterosigma carterae</name>
    <dbReference type="NCBI Taxonomy" id="2829"/>
    <lineage>
        <taxon>Eukaryota</taxon>
        <taxon>Sar</taxon>
        <taxon>Stramenopiles</taxon>
        <taxon>Ochrophyta</taxon>
        <taxon>Raphidophyceae</taxon>
        <taxon>Chattonellales</taxon>
        <taxon>Chattonellaceae</taxon>
        <taxon>Heterosigma</taxon>
    </lineage>
</organism>
<dbReference type="GO" id="GO:0046872">
    <property type="term" value="F:metal ion binding"/>
    <property type="evidence" value="ECO:0007669"/>
    <property type="project" value="UniProtKB-KW"/>
</dbReference>
<feature type="binding site" evidence="7">
    <location>
        <position position="148"/>
    </location>
    <ligand>
        <name>Mg(2+)</name>
        <dbReference type="ChEBI" id="CHEBI:18420"/>
        <label>1</label>
    </ligand>
</feature>
<dbReference type="GO" id="GO:0005634">
    <property type="term" value="C:nucleus"/>
    <property type="evidence" value="ECO:0007669"/>
    <property type="project" value="TreeGrafter"/>
</dbReference>
<proteinExistence type="inferred from homology"/>
<keyword evidence="4" id="KW-0378">Hydrolase</keyword>
<keyword evidence="9" id="KW-0227">DNA damage</keyword>
<dbReference type="InterPro" id="IPR020848">
    <property type="entry name" value="AP_endonuclease_F1_CS"/>
</dbReference>
<dbReference type="PROSITE" id="PS00728">
    <property type="entry name" value="AP_NUCLEASE_F1_3"/>
    <property type="match status" value="1"/>
</dbReference>
<evidence type="ECO:0000256" key="3">
    <source>
        <dbReference type="ARBA" id="ARBA00022723"/>
    </source>
</evidence>
<dbReference type="PANTHER" id="PTHR22748">
    <property type="entry name" value="AP ENDONUCLEASE"/>
    <property type="match status" value="1"/>
</dbReference>
<accession>A0A7S4D5F5</accession>
<evidence type="ECO:0000256" key="2">
    <source>
        <dbReference type="ARBA" id="ARBA00007092"/>
    </source>
</evidence>
<keyword evidence="9" id="KW-0234">DNA repair</keyword>
<feature type="active site" description="Proton donor/acceptor" evidence="6">
    <location>
        <position position="47"/>
    </location>
</feature>
<feature type="site" description="Transition state stabilizer" evidence="8">
    <location>
        <position position="49"/>
    </location>
</feature>
<comment type="cofactor">
    <cofactor evidence="1">
        <name>Mn(2+)</name>
        <dbReference type="ChEBI" id="CHEBI:29035"/>
    </cofactor>
</comment>
<evidence type="ECO:0000256" key="1">
    <source>
        <dbReference type="ARBA" id="ARBA00001936"/>
    </source>
</evidence>
<dbReference type="NCBIfam" id="TIGR00633">
    <property type="entry name" value="xth"/>
    <property type="match status" value="1"/>
</dbReference>
<comment type="cofactor">
    <cofactor evidence="7 9">
        <name>Mg(2+)</name>
        <dbReference type="ChEBI" id="CHEBI:18420"/>
    </cofactor>
    <cofactor evidence="7 9">
        <name>Mn(2+)</name>
        <dbReference type="ChEBI" id="CHEBI:29035"/>
    </cofactor>
    <text evidence="7 9">Probably binds two magnesium or manganese ions per subunit.</text>
</comment>
<keyword evidence="7" id="KW-0464">Manganese</keyword>
<feature type="site" description="Important for catalytic activity" evidence="8">
    <location>
        <position position="121"/>
    </location>
</feature>